<dbReference type="GO" id="GO:0005524">
    <property type="term" value="F:ATP binding"/>
    <property type="evidence" value="ECO:0007669"/>
    <property type="project" value="UniProtKB-KW"/>
</dbReference>
<evidence type="ECO:0000256" key="7">
    <source>
        <dbReference type="ARBA" id="ARBA00048741"/>
    </source>
</evidence>
<dbReference type="RefSeq" id="WP_032979223.1">
    <property type="nucleotide sequence ID" value="NZ_CP012077.1"/>
</dbReference>
<accession>A0AAN1RW22</accession>
<dbReference type="InterPro" id="IPR014729">
    <property type="entry name" value="Rossmann-like_a/b/a_fold"/>
</dbReference>
<evidence type="ECO:0000259" key="10">
    <source>
        <dbReference type="PROSITE" id="PS51278"/>
    </source>
</evidence>
<dbReference type="PROSITE" id="PS51278">
    <property type="entry name" value="GATASE_TYPE_2"/>
    <property type="match status" value="1"/>
</dbReference>
<dbReference type="SUPFAM" id="SSF56235">
    <property type="entry name" value="N-terminal nucleophile aminohydrolases (Ntn hydrolases)"/>
    <property type="match status" value="1"/>
</dbReference>
<keyword evidence="6 8" id="KW-0315">Glutamine amidotransferase</keyword>
<comment type="similarity">
    <text evidence="2">Belongs to the asparagine synthetase family.</text>
</comment>
<feature type="domain" description="Glutamine amidotransferase type-2" evidence="10">
    <location>
        <begin position="2"/>
        <end position="211"/>
    </location>
</feature>
<sequence>MCGIAGIAGLRPSAEQLKNMADAMIHRGPDDEGFFIGEQAGLAFRRLSIVDLAGGHQPMSDAEQSVWVVFNGEIYNHMELRRALIDAGHRFRTDHSDTEVFVHGWKAWGTELFSKLNGMFAVAIWDVRARTLVLARDRYGIKPLHYAIAPSGALVFGSEIRTVLASGLIAQRPSVDGILEYFSVQNLWDGRTMFDGVQYLESGTMLIRGPQGMRKERYWDLSFPRSARGSMDDLARQHREILMRTLQRQIAADVPVMTYLSGGIDSTALSVGAYQLDPKVRAYSCIFDLDSVGDDKVADEREYSRLVAQTYKMDRVEMTVPATALEGCLDGYVTSLEDLRMGMGYVNYLIAQRVAQDAKVVLSGTGGDEYHAGYVGRYKILGLTEPEADPVQAGGPSLMRRVAQRLLAWRRGRGESASRPPTRQEIYRAVLNSVLSPAALKEAFTPEFLAQSKGYDPIERIDAWIARTPSDDWFDKVFYVDAHTYLEGLLTFEDKVSMAHSLEARVPLLDNELVDFVLDLPKEYLARGDVGKIIFRESVKPWVPDQIYNKPKMGFGPPDASWYRKQLRPWIESELAPDKLARQGVLRPEYVRSVLDRHFSNQANNTYLIWSFLNFNAWCRGFSFYG</sequence>
<evidence type="ECO:0000313" key="12">
    <source>
        <dbReference type="Proteomes" id="UP000282741"/>
    </source>
</evidence>
<evidence type="ECO:0000256" key="6">
    <source>
        <dbReference type="ARBA" id="ARBA00022962"/>
    </source>
</evidence>
<keyword evidence="4 9" id="KW-0547">Nucleotide-binding</keyword>
<comment type="pathway">
    <text evidence="1">Amino-acid biosynthesis; L-asparagine biosynthesis; L-asparagine from L-aspartate (L-Gln route): step 1/1.</text>
</comment>
<dbReference type="SUPFAM" id="SSF52402">
    <property type="entry name" value="Adenine nucleotide alpha hydrolases-like"/>
    <property type="match status" value="1"/>
</dbReference>
<proteinExistence type="inferred from homology"/>
<dbReference type="Gene3D" id="3.40.50.620">
    <property type="entry name" value="HUPs"/>
    <property type="match status" value="1"/>
</dbReference>
<dbReference type="Gene3D" id="3.60.20.10">
    <property type="entry name" value="Glutamine Phosphoribosylpyrophosphate, subunit 1, domain 1"/>
    <property type="match status" value="1"/>
</dbReference>
<dbReference type="InterPro" id="IPR029055">
    <property type="entry name" value="Ntn_hydrolases_N"/>
</dbReference>
<dbReference type="Proteomes" id="UP000282741">
    <property type="component" value="Chromosome"/>
</dbReference>
<protein>
    <recommendedName>
        <fullName evidence="3">asparagine synthase (glutamine-hydrolyzing)</fullName>
        <ecNumber evidence="3">6.3.5.4</ecNumber>
    </recommendedName>
</protein>
<dbReference type="InterPro" id="IPR001962">
    <property type="entry name" value="Asn_synthase"/>
</dbReference>
<dbReference type="CDD" id="cd00712">
    <property type="entry name" value="AsnB"/>
    <property type="match status" value="1"/>
</dbReference>
<dbReference type="PANTHER" id="PTHR43284">
    <property type="entry name" value="ASPARAGINE SYNTHETASE (GLUTAMINE-HYDROLYZING)"/>
    <property type="match status" value="1"/>
</dbReference>
<dbReference type="GO" id="GO:0004066">
    <property type="term" value="F:asparagine synthase (glutamine-hydrolyzing) activity"/>
    <property type="evidence" value="ECO:0007669"/>
    <property type="project" value="UniProtKB-EC"/>
</dbReference>
<feature type="active site" description="For GATase activity" evidence="8">
    <location>
        <position position="2"/>
    </location>
</feature>
<evidence type="ECO:0000256" key="9">
    <source>
        <dbReference type="PIRSR" id="PIRSR001589-2"/>
    </source>
</evidence>
<dbReference type="EMBL" id="CP024172">
    <property type="protein sequence ID" value="AZW16628.1"/>
    <property type="molecule type" value="Genomic_DNA"/>
</dbReference>
<dbReference type="PANTHER" id="PTHR43284:SF1">
    <property type="entry name" value="ASPARAGINE SYNTHETASE"/>
    <property type="match status" value="1"/>
</dbReference>
<evidence type="ECO:0000256" key="2">
    <source>
        <dbReference type="ARBA" id="ARBA00005752"/>
    </source>
</evidence>
<evidence type="ECO:0000256" key="1">
    <source>
        <dbReference type="ARBA" id="ARBA00005187"/>
    </source>
</evidence>
<reference evidence="12" key="1">
    <citation type="submission" date="2017-10" db="EMBL/GenBank/DDBJ databases">
        <title>Whole genome sequencing of various Bordetella species.</title>
        <authorList>
            <person name="Weigand M.R."/>
            <person name="Loparev V."/>
            <person name="Peng Y."/>
            <person name="Bowden K.E."/>
            <person name="Tondella M.L."/>
            <person name="Williams M.M."/>
        </authorList>
    </citation>
    <scope>NUCLEOTIDE SEQUENCE [LARGE SCALE GENOMIC DNA]</scope>
    <source>
        <strain evidence="12">H720</strain>
    </source>
</reference>
<dbReference type="AlphaFoldDB" id="A0AAN1RW22"/>
<feature type="binding site" evidence="9">
    <location>
        <position position="292"/>
    </location>
    <ligand>
        <name>ATP</name>
        <dbReference type="ChEBI" id="CHEBI:30616"/>
    </ligand>
</feature>
<dbReference type="GeneID" id="92996174"/>
<dbReference type="GO" id="GO:0005829">
    <property type="term" value="C:cytosol"/>
    <property type="evidence" value="ECO:0007669"/>
    <property type="project" value="TreeGrafter"/>
</dbReference>
<name>A0AAN1RW22_9BORD</name>
<evidence type="ECO:0000256" key="4">
    <source>
        <dbReference type="ARBA" id="ARBA00022741"/>
    </source>
</evidence>
<dbReference type="InterPro" id="IPR006426">
    <property type="entry name" value="Asn_synth_AEB"/>
</dbReference>
<dbReference type="InterPro" id="IPR033738">
    <property type="entry name" value="AsnB_N"/>
</dbReference>
<dbReference type="CDD" id="cd01991">
    <property type="entry name" value="Asn_synthase_B_C"/>
    <property type="match status" value="1"/>
</dbReference>
<dbReference type="Pfam" id="PF13537">
    <property type="entry name" value="GATase_7"/>
    <property type="match status" value="1"/>
</dbReference>
<comment type="catalytic activity">
    <reaction evidence="7">
        <text>L-aspartate + L-glutamine + ATP + H2O = L-asparagine + L-glutamate + AMP + diphosphate + H(+)</text>
        <dbReference type="Rhea" id="RHEA:12228"/>
        <dbReference type="ChEBI" id="CHEBI:15377"/>
        <dbReference type="ChEBI" id="CHEBI:15378"/>
        <dbReference type="ChEBI" id="CHEBI:29985"/>
        <dbReference type="ChEBI" id="CHEBI:29991"/>
        <dbReference type="ChEBI" id="CHEBI:30616"/>
        <dbReference type="ChEBI" id="CHEBI:33019"/>
        <dbReference type="ChEBI" id="CHEBI:58048"/>
        <dbReference type="ChEBI" id="CHEBI:58359"/>
        <dbReference type="ChEBI" id="CHEBI:456215"/>
        <dbReference type="EC" id="6.3.5.4"/>
    </reaction>
</comment>
<feature type="binding site" evidence="9">
    <location>
        <position position="97"/>
    </location>
    <ligand>
        <name>L-glutamine</name>
        <dbReference type="ChEBI" id="CHEBI:58359"/>
    </ligand>
</feature>
<keyword evidence="8" id="KW-0061">Asparagine biosynthesis</keyword>
<keyword evidence="8" id="KW-0028">Amino-acid biosynthesis</keyword>
<dbReference type="Pfam" id="PF00733">
    <property type="entry name" value="Asn_synthase"/>
    <property type="match status" value="1"/>
</dbReference>
<keyword evidence="5 9" id="KW-0067">ATP-binding</keyword>
<dbReference type="GO" id="GO:0006529">
    <property type="term" value="P:asparagine biosynthetic process"/>
    <property type="evidence" value="ECO:0007669"/>
    <property type="project" value="UniProtKB-KW"/>
</dbReference>
<dbReference type="EC" id="6.3.5.4" evidence="3"/>
<organism evidence="11 12">
    <name type="scientific">Bordetella hinzii</name>
    <dbReference type="NCBI Taxonomy" id="103855"/>
    <lineage>
        <taxon>Bacteria</taxon>
        <taxon>Pseudomonadati</taxon>
        <taxon>Pseudomonadota</taxon>
        <taxon>Betaproteobacteria</taxon>
        <taxon>Burkholderiales</taxon>
        <taxon>Alcaligenaceae</taxon>
        <taxon>Bordetella</taxon>
    </lineage>
</organism>
<dbReference type="PIRSF" id="PIRSF001589">
    <property type="entry name" value="Asn_synthetase_glu-h"/>
    <property type="match status" value="1"/>
</dbReference>
<evidence type="ECO:0000313" key="11">
    <source>
        <dbReference type="EMBL" id="AZW16628.1"/>
    </source>
</evidence>
<feature type="binding site" evidence="9">
    <location>
        <begin position="363"/>
        <end position="364"/>
    </location>
    <ligand>
        <name>ATP</name>
        <dbReference type="ChEBI" id="CHEBI:30616"/>
    </ligand>
</feature>
<evidence type="ECO:0000256" key="8">
    <source>
        <dbReference type="PIRSR" id="PIRSR001589-1"/>
    </source>
</evidence>
<gene>
    <name evidence="11" type="primary">asnB</name>
    <name evidence="11" type="ORF">CS347_07545</name>
</gene>
<evidence type="ECO:0000256" key="3">
    <source>
        <dbReference type="ARBA" id="ARBA00012737"/>
    </source>
</evidence>
<dbReference type="InterPro" id="IPR017932">
    <property type="entry name" value="GATase_2_dom"/>
</dbReference>
<evidence type="ECO:0000256" key="5">
    <source>
        <dbReference type="ARBA" id="ARBA00022840"/>
    </source>
</evidence>
<dbReference type="InterPro" id="IPR051786">
    <property type="entry name" value="ASN_synthetase/amidase"/>
</dbReference>
<dbReference type="NCBIfam" id="TIGR01536">
    <property type="entry name" value="asn_synth_AEB"/>
    <property type="match status" value="1"/>
</dbReference>